<feature type="region of interest" description="Disordered" evidence="3">
    <location>
        <begin position="1044"/>
        <end position="1082"/>
    </location>
</feature>
<feature type="compositionally biased region" description="Polar residues" evidence="3">
    <location>
        <begin position="93"/>
        <end position="104"/>
    </location>
</feature>
<dbReference type="PROSITE" id="PS50003">
    <property type="entry name" value="PH_DOMAIN"/>
    <property type="match status" value="1"/>
</dbReference>
<accession>G3AS85</accession>
<dbReference type="Pfam" id="PF00169">
    <property type="entry name" value="PH"/>
    <property type="match status" value="1"/>
</dbReference>
<name>G3AS85_SPAPN</name>
<feature type="compositionally biased region" description="Basic and acidic residues" evidence="3">
    <location>
        <begin position="333"/>
        <end position="344"/>
    </location>
</feature>
<feature type="compositionally biased region" description="Polar residues" evidence="3">
    <location>
        <begin position="210"/>
        <end position="220"/>
    </location>
</feature>
<feature type="domain" description="PH" evidence="4">
    <location>
        <begin position="1384"/>
        <end position="1497"/>
    </location>
</feature>
<feature type="compositionally biased region" description="Basic and acidic residues" evidence="3">
    <location>
        <begin position="505"/>
        <end position="514"/>
    </location>
</feature>
<feature type="region of interest" description="Disordered" evidence="3">
    <location>
        <begin position="310"/>
        <end position="356"/>
    </location>
</feature>
<evidence type="ECO:0000313" key="5">
    <source>
        <dbReference type="EMBL" id="EGW31044.1"/>
    </source>
</evidence>
<dbReference type="SMART" id="SM00233">
    <property type="entry name" value="PH"/>
    <property type="match status" value="1"/>
</dbReference>
<protein>
    <recommendedName>
        <fullName evidence="4">PH domain-containing protein</fullName>
    </recommendedName>
</protein>
<sequence length="1532" mass="172279">MNLDPAQLVDSHDASSIFNSPTKPLNFPRSISKPIIEPKESPASGSDTCASDDADEQANNNKVPNTSFDRNFSLDDSSEVQKTIGKPELDEFSFQTPMTSTTNLLDEKTQHEKSQYQEPITPSSKSIMKKNSSNQDLSSPKKAVAFTNDTPEIHQYTEVSTETSHSEHDTSNDQIETEPVNSEWSELQHSNTSEENDLTNTPPPPPPPHTSSTFNDLVNSNANANDDEDEPIPEHSELTGLKLKHGNFSNLSLNEKLDLYLSTESNTGKPYQEMDTHLHELDQAAHSKTNDNIQDLSFSIQTPQKVIENPMDSLKSPDVQLHSGSSQSSLTSLRDDNRKLQMKKERGKRNSGIQLNDGIKGLSDDLVESLIPDNTKELIVRSPSFGIHEEFNDSFDKSYNHTEQSILNLLNSTSKSYDLDHLSNEANSEETIVDEKEQAHDEKEVKSEFEPEIESDHSIKAEPSEEVNVHEEIVKKENGEVPVKSEIPSVHVSMHTDLTPQEEVDQLREQKPNIDDGEQTQDSITSENSTKMSIKFHMDSDWKLEDSNDGDREDNDATQMDDTTHSDVLKIDKDEAGNSSSESFQDASDILAPHTLAPPRFDEAVDVTNASAEKTDQADTSSENVLANSSNVAPPEEITLPVVEPTNYSSFEEITKNMDSMSKSYEDLLSAEHDVERKSPSIDFISIWRKHEKEKKHGSLKLSKTTSNASDYKMAMPEFSSSNHCKIPSSLQTKKFKEVHVMSRKIVNPDFEDLHVSGFLPEISEDSGFDDLKLQASAIMARKKSNQSLSTRDVLANMDNDPHVIEPPQPDNSISTAKILAASVKLRNRDSIPPHGYPPQPPPSVRSTPQISAKSRFRVPTFEIKRSTSALAPHYQYNELFEDVTPKKPTIRADGMKTLPSMDKDDVKRILNAKKIITQDDYARVKLAGPGRLKKNSVVDEPDLHVEDVSQQASYHDHNSTQESSGRIGTNSESSTSVLPYLADELKKSPQALLADDKLFKDNEQEIHVLPQPISAISPNIDFPRLSLEHTPQQDLASPISSEFDIDVSPQAPPQSSYNPFRPKRDETPEPKPKKTPIKIGGSPIKLVKRDGMVTGIEVDHLKTHMPEFTGDEIVNSKLRDRVSREIEKEAAASIEPKAPYKSRMTSVHTLGSRELPSPEIVDDELPDEEFMERGKLFFRVIGIKNIELPDLSVHKNAKFSITLDNGVHCIRTPDYDLNSRKVPIGKEFELTVGDSLEFILTMKATYDKPKDTLVEVTERKTVKPKNRLSRLLGQKDIITTTKFVPKQAANSWGNKFANDGSFARCYIDLAQFEDKVTGQALNFDLNCFNEWETSEDNSRRPAYKIAQLEVKMLFVPRSDAHEILPTSIRSAYESVNELCRELDTYYEGYLHQEGGDCPVWKRRFFKLRGASLIAHSEYNHKTRAKINLSKIVDVIYVDKENINPGSSSSNYRNFSDVLLLEHAFKIRFADGEIIDFGAPNKEQKRDWVRILEQIVYRNRFRRQPWVNIMMQAADLVKPKQIPMNGNGSMLI</sequence>
<keyword evidence="2" id="KW-0131">Cell cycle</keyword>
<feature type="region of interest" description="Disordered" evidence="3">
    <location>
        <begin position="437"/>
        <end position="646"/>
    </location>
</feature>
<dbReference type="OrthoDB" id="2123378at2759"/>
<feature type="compositionally biased region" description="Polar residues" evidence="3">
    <location>
        <begin position="14"/>
        <end position="23"/>
    </location>
</feature>
<feature type="compositionally biased region" description="Basic and acidic residues" evidence="3">
    <location>
        <begin position="437"/>
        <end position="479"/>
    </location>
</feature>
<feature type="region of interest" description="Disordered" evidence="3">
    <location>
        <begin position="829"/>
        <end position="852"/>
    </location>
</feature>
<dbReference type="GO" id="GO:0000142">
    <property type="term" value="C:cellular bud neck contractile ring"/>
    <property type="evidence" value="ECO:0007669"/>
    <property type="project" value="TreeGrafter"/>
</dbReference>
<reference evidence="5 6" key="1">
    <citation type="journal article" date="2011" name="Proc. Natl. Acad. Sci. U.S.A.">
        <title>Comparative genomics of xylose-fermenting fungi for enhanced biofuel production.</title>
        <authorList>
            <person name="Wohlbach D.J."/>
            <person name="Kuo A."/>
            <person name="Sato T.K."/>
            <person name="Potts K.M."/>
            <person name="Salamov A.A."/>
            <person name="LaButti K.M."/>
            <person name="Sun H."/>
            <person name="Clum A."/>
            <person name="Pangilinan J.L."/>
            <person name="Lindquist E.A."/>
            <person name="Lucas S."/>
            <person name="Lapidus A."/>
            <person name="Jin M."/>
            <person name="Gunawan C."/>
            <person name="Balan V."/>
            <person name="Dale B.E."/>
            <person name="Jeffries T.W."/>
            <person name="Zinkel R."/>
            <person name="Barry K.W."/>
            <person name="Grigoriev I.V."/>
            <person name="Gasch A.P."/>
        </authorList>
    </citation>
    <scope>NUCLEOTIDE SEQUENCE [LARGE SCALE GENOMIC DNA]</scope>
    <source>
        <strain evidence="6">NRRL Y-27907 / 11-Y1</strain>
    </source>
</reference>
<feature type="compositionally biased region" description="Pro residues" evidence="3">
    <location>
        <begin position="835"/>
        <end position="844"/>
    </location>
</feature>
<feature type="compositionally biased region" description="Basic and acidic residues" evidence="3">
    <location>
        <begin position="536"/>
        <end position="550"/>
    </location>
</feature>
<gene>
    <name evidence="5" type="ORF">SPAPADRAFT_142901</name>
</gene>
<evidence type="ECO:0000256" key="2">
    <source>
        <dbReference type="ARBA" id="ARBA00023306"/>
    </source>
</evidence>
<evidence type="ECO:0000256" key="1">
    <source>
        <dbReference type="ARBA" id="ARBA00022618"/>
    </source>
</evidence>
<dbReference type="HOGENOM" id="CLU_240532_0_0_1"/>
<dbReference type="CDD" id="cd13278">
    <property type="entry name" value="PH_Bud4"/>
    <property type="match status" value="1"/>
</dbReference>
<evidence type="ECO:0000256" key="3">
    <source>
        <dbReference type="SAM" id="MobiDB-lite"/>
    </source>
</evidence>
<feature type="compositionally biased region" description="Low complexity" evidence="3">
    <location>
        <begin position="321"/>
        <end position="332"/>
    </location>
</feature>
<dbReference type="GO" id="GO:0097271">
    <property type="term" value="P:protein localization to bud neck"/>
    <property type="evidence" value="ECO:0007669"/>
    <property type="project" value="TreeGrafter"/>
</dbReference>
<feature type="compositionally biased region" description="Polar residues" evidence="3">
    <location>
        <begin position="520"/>
        <end position="532"/>
    </location>
</feature>
<organism evidence="6">
    <name type="scientific">Spathaspora passalidarum (strain NRRL Y-27907 / 11-Y1)</name>
    <dbReference type="NCBI Taxonomy" id="619300"/>
    <lineage>
        <taxon>Eukaryota</taxon>
        <taxon>Fungi</taxon>
        <taxon>Dikarya</taxon>
        <taxon>Ascomycota</taxon>
        <taxon>Saccharomycotina</taxon>
        <taxon>Pichiomycetes</taxon>
        <taxon>Debaryomycetaceae</taxon>
        <taxon>Spathaspora</taxon>
    </lineage>
</organism>
<dbReference type="EMBL" id="GL996504">
    <property type="protein sequence ID" value="EGW31044.1"/>
    <property type="molecule type" value="Genomic_DNA"/>
</dbReference>
<dbReference type="RefSeq" id="XP_007377077.1">
    <property type="nucleotide sequence ID" value="XM_007377015.1"/>
</dbReference>
<feature type="compositionally biased region" description="Basic and acidic residues" evidence="3">
    <location>
        <begin position="562"/>
        <end position="576"/>
    </location>
</feature>
<feature type="compositionally biased region" description="Basic and acidic residues" evidence="3">
    <location>
        <begin position="105"/>
        <end position="115"/>
    </location>
</feature>
<feature type="compositionally biased region" description="Polar residues" evidence="3">
    <location>
        <begin position="57"/>
        <end position="70"/>
    </location>
</feature>
<dbReference type="InterPro" id="IPR011993">
    <property type="entry name" value="PH-like_dom_sf"/>
</dbReference>
<dbReference type="PANTHER" id="PTHR36100">
    <property type="entry name" value="BUD SITE SELECTION PROTEIN 4"/>
    <property type="match status" value="1"/>
</dbReference>
<evidence type="ECO:0000259" key="4">
    <source>
        <dbReference type="PROSITE" id="PS50003"/>
    </source>
</evidence>
<keyword evidence="1" id="KW-0132">Cell division</keyword>
<feature type="region of interest" description="Disordered" evidence="3">
    <location>
        <begin position="948"/>
        <end position="975"/>
    </location>
</feature>
<feature type="compositionally biased region" description="Polar residues" evidence="3">
    <location>
        <begin position="608"/>
        <end position="632"/>
    </location>
</feature>
<feature type="compositionally biased region" description="Polar residues" evidence="3">
    <location>
        <begin position="179"/>
        <end position="193"/>
    </location>
</feature>
<dbReference type="SUPFAM" id="SSF50729">
    <property type="entry name" value="PH domain-like"/>
    <property type="match status" value="1"/>
</dbReference>
<dbReference type="InterPro" id="IPR001849">
    <property type="entry name" value="PH_domain"/>
</dbReference>
<dbReference type="PANTHER" id="PTHR36100:SF1">
    <property type="entry name" value="BUD SITE SELECTION PROTEIN 4"/>
    <property type="match status" value="1"/>
</dbReference>
<dbReference type="eggNOG" id="ENOG502REBM">
    <property type="taxonomic scope" value="Eukaryota"/>
</dbReference>
<feature type="compositionally biased region" description="Polar residues" evidence="3">
    <location>
        <begin position="577"/>
        <end position="586"/>
    </location>
</feature>
<dbReference type="GO" id="GO:0007120">
    <property type="term" value="P:axial cellular bud site selection"/>
    <property type="evidence" value="ECO:0007669"/>
    <property type="project" value="TreeGrafter"/>
</dbReference>
<dbReference type="Proteomes" id="UP000000709">
    <property type="component" value="Unassembled WGS sequence"/>
</dbReference>
<dbReference type="InParanoid" id="G3AS85"/>
<dbReference type="OMA" id="CFNEWET"/>
<dbReference type="GO" id="GO:0005525">
    <property type="term" value="F:GTP binding"/>
    <property type="evidence" value="ECO:0007669"/>
    <property type="project" value="TreeGrafter"/>
</dbReference>
<dbReference type="KEGG" id="spaa:SPAPADRAFT_142901"/>
<evidence type="ECO:0000313" key="6">
    <source>
        <dbReference type="Proteomes" id="UP000000709"/>
    </source>
</evidence>
<dbReference type="GeneID" id="18870499"/>
<feature type="compositionally biased region" description="Basic and acidic residues" evidence="3">
    <location>
        <begin position="1063"/>
        <end position="1073"/>
    </location>
</feature>
<feature type="compositionally biased region" description="Polar residues" evidence="3">
    <location>
        <begin position="961"/>
        <end position="975"/>
    </location>
</feature>
<dbReference type="STRING" id="619300.G3AS85"/>
<keyword evidence="6" id="KW-1185">Reference proteome</keyword>
<dbReference type="InterPro" id="IPR052007">
    <property type="entry name" value="Bud4"/>
</dbReference>
<dbReference type="FunCoup" id="G3AS85">
    <property type="interactions" value="146"/>
</dbReference>
<dbReference type="Gene3D" id="2.30.29.30">
    <property type="entry name" value="Pleckstrin-homology domain (PH domain)/Phosphotyrosine-binding domain (PTB)"/>
    <property type="match status" value="1"/>
</dbReference>
<proteinExistence type="predicted"/>
<feature type="region of interest" description="Disordered" evidence="3">
    <location>
        <begin position="1"/>
        <end position="234"/>
    </location>
</feature>
<feature type="compositionally biased region" description="Low complexity" evidence="3">
    <location>
        <begin position="123"/>
        <end position="134"/>
    </location>
</feature>